<feature type="region of interest" description="Disordered" evidence="1">
    <location>
        <begin position="1"/>
        <end position="43"/>
    </location>
</feature>
<feature type="compositionally biased region" description="Basic and acidic residues" evidence="1">
    <location>
        <begin position="275"/>
        <end position="286"/>
    </location>
</feature>
<organism evidence="2 3">
    <name type="scientific">Methylobacterium gregans</name>
    <dbReference type="NCBI Taxonomy" id="374424"/>
    <lineage>
        <taxon>Bacteria</taxon>
        <taxon>Pseudomonadati</taxon>
        <taxon>Pseudomonadota</taxon>
        <taxon>Alphaproteobacteria</taxon>
        <taxon>Hyphomicrobiales</taxon>
        <taxon>Methylobacteriaceae</taxon>
        <taxon>Methylobacterium</taxon>
    </lineage>
</organism>
<accession>A0AA37HN70</accession>
<dbReference type="AlphaFoldDB" id="A0AA37HN70"/>
<protein>
    <submittedName>
        <fullName evidence="2">Uncharacterized protein</fullName>
    </submittedName>
</protein>
<dbReference type="Proteomes" id="UP001055108">
    <property type="component" value="Unassembled WGS sequence"/>
</dbReference>
<feature type="compositionally biased region" description="Basic and acidic residues" evidence="1">
    <location>
        <begin position="342"/>
        <end position="354"/>
    </location>
</feature>
<dbReference type="EMBL" id="BPQM01000034">
    <property type="protein sequence ID" value="GJD78506.1"/>
    <property type="molecule type" value="Genomic_DNA"/>
</dbReference>
<keyword evidence="3" id="KW-1185">Reference proteome</keyword>
<feature type="compositionally biased region" description="Low complexity" evidence="1">
    <location>
        <begin position="1"/>
        <end position="10"/>
    </location>
</feature>
<reference evidence="2" key="1">
    <citation type="journal article" date="2016" name="Front. Microbiol.">
        <title>Genome Sequence of the Piezophilic, Mesophilic Sulfate-Reducing Bacterium Desulfovibrio indicus J2T.</title>
        <authorList>
            <person name="Cao J."/>
            <person name="Maignien L."/>
            <person name="Shao Z."/>
            <person name="Alain K."/>
            <person name="Jebbar M."/>
        </authorList>
    </citation>
    <scope>NUCLEOTIDE SEQUENCE</scope>
    <source>
        <strain evidence="2">NBRC 103626</strain>
    </source>
</reference>
<gene>
    <name evidence="2" type="ORF">NBEOAGPD_1722</name>
</gene>
<feature type="region of interest" description="Disordered" evidence="1">
    <location>
        <begin position="439"/>
        <end position="461"/>
    </location>
</feature>
<feature type="compositionally biased region" description="Basic residues" evidence="1">
    <location>
        <begin position="25"/>
        <end position="37"/>
    </location>
</feature>
<name>A0AA37HN70_9HYPH</name>
<dbReference type="RefSeq" id="WP_238302201.1">
    <property type="nucleotide sequence ID" value="NZ_BPQM01000034.1"/>
</dbReference>
<comment type="caution">
    <text evidence="2">The sequence shown here is derived from an EMBL/GenBank/DDBJ whole genome shotgun (WGS) entry which is preliminary data.</text>
</comment>
<evidence type="ECO:0000313" key="3">
    <source>
        <dbReference type="Proteomes" id="UP001055108"/>
    </source>
</evidence>
<reference evidence="2" key="2">
    <citation type="submission" date="2021-08" db="EMBL/GenBank/DDBJ databases">
        <authorList>
            <person name="Tani A."/>
            <person name="Ola A."/>
            <person name="Ogura Y."/>
            <person name="Katsura K."/>
            <person name="Hayashi T."/>
        </authorList>
    </citation>
    <scope>NUCLEOTIDE SEQUENCE</scope>
    <source>
        <strain evidence="2">NBRC 103626</strain>
    </source>
</reference>
<proteinExistence type="predicted"/>
<evidence type="ECO:0000313" key="2">
    <source>
        <dbReference type="EMBL" id="GJD78506.1"/>
    </source>
</evidence>
<evidence type="ECO:0000256" key="1">
    <source>
        <dbReference type="SAM" id="MobiDB-lite"/>
    </source>
</evidence>
<feature type="region of interest" description="Disordered" evidence="1">
    <location>
        <begin position="328"/>
        <end position="390"/>
    </location>
</feature>
<sequence>MLLDPSSSDLDVPDEANASSAPFVPRRRRRRRPRKLPLSRTEEAQADARTISILEDYGIDFRPAQETILVAVATGTAYLVNETRERPLFATLARRRAAAMALSFDAFAQGRDLSHLRLVGLRPAKCKARPGTLAQALSDFARVYDRRVGRLVTAGMIKPVLSVVHIRYDVAHDLWDIHAHALWDVRDDKVEAALMDLGVKFFDKWIDEDKVERPGAAANYCASRVIDHREIMAWPEEAILELWNLPRVRLMKPAGEFRRFRGTLKGKVVRREGNRIVIEDRPDPGPRRKASKRPGQTMEAGRVVAMTKARVPGGKTLCAVVKRPRTENRADGIEGSPAASSRAREDLASGEYRHNSPPANPTPRDLLSPGSLAPNVSPASRPVRAARKATKVLPPRKAWMVKAWPPGPIGRLPRAIARRLPEPSCKVRAVHSFPVSAEPVQDRTRLPPSATPSLNPLANTEWAPSGNRPLWSRSFGEAVREPESPRPDQISVKVRSGCTHGCKEATDFG</sequence>
<feature type="region of interest" description="Disordered" evidence="1">
    <location>
        <begin position="275"/>
        <end position="302"/>
    </location>
</feature>